<evidence type="ECO:0000313" key="3">
    <source>
        <dbReference type="Proteomes" id="UP001474120"/>
    </source>
</evidence>
<protein>
    <recommendedName>
        <fullName evidence="4">Neuromedin U</fullName>
    </recommendedName>
</protein>
<sequence length="299" mass="33537">MIKNRLFRLTFTVILNQDGDLGKKDTLLITMKSIFLIVAITFLGTMSLYAQDAEDSDFKQQVVNPIANLMSFPFQYNLNMNYGPYNRNLSVLNIQPVIPFFEGKLITRTIFPITWIPDFSRESGTYSSGLSDIVLTVFYVPGNQIFTWGIGPVMELPTGGSKRGSEKLSIGPSVVALIQPGDWTFGVLANNAWSVAGNSDREDVNHMLINLFIVKQLGNDWYVNSSPIITADWKAADGQKWIVPLGLGGGKLMYLGGKLPLNLQSQIFYNVVRPDFGPEWQWRFQAQILLPMGKKEKNK</sequence>
<organism evidence="2 3">
    <name type="scientific">Lutimonas vermicola</name>
    <dbReference type="NCBI Taxonomy" id="414288"/>
    <lineage>
        <taxon>Bacteria</taxon>
        <taxon>Pseudomonadati</taxon>
        <taxon>Bacteroidota</taxon>
        <taxon>Flavobacteriia</taxon>
        <taxon>Flavobacteriales</taxon>
        <taxon>Flavobacteriaceae</taxon>
        <taxon>Lutimonas</taxon>
    </lineage>
</organism>
<comment type="caution">
    <text evidence="2">The sequence shown here is derived from an EMBL/GenBank/DDBJ whole genome shotgun (WGS) entry which is preliminary data.</text>
</comment>
<feature type="transmembrane region" description="Helical" evidence="1">
    <location>
        <begin position="33"/>
        <end position="50"/>
    </location>
</feature>
<reference evidence="2 3" key="1">
    <citation type="submission" date="2024-04" db="EMBL/GenBank/DDBJ databases">
        <title>whole genome sequencing of Lutimonas vermicola strain IMCC1616.</title>
        <authorList>
            <person name="Bae S.S."/>
        </authorList>
    </citation>
    <scope>NUCLEOTIDE SEQUENCE [LARGE SCALE GENOMIC DNA]</scope>
    <source>
        <strain evidence="2 3">IMCC1616</strain>
    </source>
</reference>
<proteinExistence type="predicted"/>
<dbReference type="Proteomes" id="UP001474120">
    <property type="component" value="Unassembled WGS sequence"/>
</dbReference>
<evidence type="ECO:0000256" key="1">
    <source>
        <dbReference type="SAM" id="Phobius"/>
    </source>
</evidence>
<keyword evidence="1" id="KW-0472">Membrane</keyword>
<name>A0ABU9L1S5_9FLAO</name>
<keyword evidence="1" id="KW-0812">Transmembrane</keyword>
<gene>
    <name evidence="2" type="ORF">AABB81_10855</name>
</gene>
<dbReference type="RefSeq" id="WP_342160528.1">
    <property type="nucleotide sequence ID" value="NZ_JBCDNA010000002.1"/>
</dbReference>
<evidence type="ECO:0000313" key="2">
    <source>
        <dbReference type="EMBL" id="MEL4456398.1"/>
    </source>
</evidence>
<dbReference type="EMBL" id="JBCDNA010000002">
    <property type="protein sequence ID" value="MEL4456398.1"/>
    <property type="molecule type" value="Genomic_DNA"/>
</dbReference>
<accession>A0ABU9L1S5</accession>
<keyword evidence="3" id="KW-1185">Reference proteome</keyword>
<evidence type="ECO:0008006" key="4">
    <source>
        <dbReference type="Google" id="ProtNLM"/>
    </source>
</evidence>
<keyword evidence="1" id="KW-1133">Transmembrane helix</keyword>